<keyword evidence="5 10" id="KW-0315">Glutamine amidotransferase</keyword>
<evidence type="ECO:0000256" key="8">
    <source>
        <dbReference type="ARBA" id="ARBA00047838"/>
    </source>
</evidence>
<dbReference type="InterPro" id="IPR010139">
    <property type="entry name" value="Imidazole-glycPsynth_HisH"/>
</dbReference>
<evidence type="ECO:0000256" key="9">
    <source>
        <dbReference type="ARBA" id="ARBA00049534"/>
    </source>
</evidence>
<keyword evidence="6 10" id="KW-0368">Histidine biosynthesis</keyword>
<keyword evidence="10" id="KW-0963">Cytoplasm</keyword>
<keyword evidence="4 10" id="KW-0378">Hydrolase</keyword>
<dbReference type="SUPFAM" id="SSF52317">
    <property type="entry name" value="Class I glutamine amidotransferase-like"/>
    <property type="match status" value="1"/>
</dbReference>
<dbReference type="Proteomes" id="UP001341444">
    <property type="component" value="Unassembled WGS sequence"/>
</dbReference>
<evidence type="ECO:0000313" key="13">
    <source>
        <dbReference type="Proteomes" id="UP001341444"/>
    </source>
</evidence>
<dbReference type="InterPro" id="IPR017926">
    <property type="entry name" value="GATASE"/>
</dbReference>
<organism evidence="12 13">
    <name type="scientific">Heyndrickxia acidicola</name>
    <dbReference type="NCBI Taxonomy" id="209389"/>
    <lineage>
        <taxon>Bacteria</taxon>
        <taxon>Bacillati</taxon>
        <taxon>Bacillota</taxon>
        <taxon>Bacilli</taxon>
        <taxon>Bacillales</taxon>
        <taxon>Bacillaceae</taxon>
        <taxon>Heyndrickxia</taxon>
    </lineage>
</organism>
<gene>
    <name evidence="10 12" type="primary">hisH</name>
    <name evidence="12" type="ORF">P4T90_00700</name>
</gene>
<dbReference type="PANTHER" id="PTHR42701">
    <property type="entry name" value="IMIDAZOLE GLYCEROL PHOSPHATE SYNTHASE SUBUNIT HISH"/>
    <property type="match status" value="1"/>
</dbReference>
<evidence type="ECO:0000313" key="12">
    <source>
        <dbReference type="EMBL" id="MED1201605.1"/>
    </source>
</evidence>
<keyword evidence="3 10" id="KW-0028">Amino-acid biosynthesis</keyword>
<dbReference type="InterPro" id="IPR029062">
    <property type="entry name" value="Class_I_gatase-like"/>
</dbReference>
<dbReference type="PROSITE" id="PS51273">
    <property type="entry name" value="GATASE_TYPE_1"/>
    <property type="match status" value="1"/>
</dbReference>
<feature type="active site" description="Nucleophile" evidence="10">
    <location>
        <position position="78"/>
    </location>
</feature>
<evidence type="ECO:0000256" key="10">
    <source>
        <dbReference type="HAMAP-Rule" id="MF_00278"/>
    </source>
</evidence>
<keyword evidence="13" id="KW-1185">Reference proteome</keyword>
<feature type="domain" description="Glutamine amidotransferase" evidence="11">
    <location>
        <begin position="4"/>
        <end position="185"/>
    </location>
</feature>
<evidence type="ECO:0000256" key="2">
    <source>
        <dbReference type="ARBA" id="ARBA00011152"/>
    </source>
</evidence>
<comment type="catalytic activity">
    <reaction evidence="8 10">
        <text>5-[(5-phospho-1-deoxy-D-ribulos-1-ylimino)methylamino]-1-(5-phospho-beta-D-ribosyl)imidazole-4-carboxamide + L-glutamine = D-erythro-1-(imidazol-4-yl)glycerol 3-phosphate + 5-amino-1-(5-phospho-beta-D-ribosyl)imidazole-4-carboxamide + L-glutamate + H(+)</text>
        <dbReference type="Rhea" id="RHEA:24793"/>
        <dbReference type="ChEBI" id="CHEBI:15378"/>
        <dbReference type="ChEBI" id="CHEBI:29985"/>
        <dbReference type="ChEBI" id="CHEBI:58278"/>
        <dbReference type="ChEBI" id="CHEBI:58359"/>
        <dbReference type="ChEBI" id="CHEBI:58475"/>
        <dbReference type="ChEBI" id="CHEBI:58525"/>
        <dbReference type="EC" id="4.3.2.10"/>
    </reaction>
</comment>
<evidence type="ECO:0000256" key="1">
    <source>
        <dbReference type="ARBA" id="ARBA00005091"/>
    </source>
</evidence>
<comment type="pathway">
    <text evidence="1 10">Amino-acid biosynthesis; L-histidine biosynthesis; L-histidine from 5-phospho-alpha-D-ribose 1-diphosphate: step 5/9.</text>
</comment>
<feature type="active site" evidence="10">
    <location>
        <position position="180"/>
    </location>
</feature>
<dbReference type="EC" id="4.3.2.10" evidence="10"/>
<reference evidence="12 13" key="1">
    <citation type="submission" date="2023-03" db="EMBL/GenBank/DDBJ databases">
        <title>Bacillus Genome Sequencing.</title>
        <authorList>
            <person name="Dunlap C."/>
        </authorList>
    </citation>
    <scope>NUCLEOTIDE SEQUENCE [LARGE SCALE GENOMIC DNA]</scope>
    <source>
        <strain evidence="12 13">B-23453</strain>
    </source>
</reference>
<dbReference type="EMBL" id="JARMAB010000002">
    <property type="protein sequence ID" value="MED1201605.1"/>
    <property type="molecule type" value="Genomic_DNA"/>
</dbReference>
<proteinExistence type="inferred from homology"/>
<dbReference type="PANTHER" id="PTHR42701:SF1">
    <property type="entry name" value="IMIDAZOLE GLYCEROL PHOSPHATE SYNTHASE SUBUNIT HISH"/>
    <property type="match status" value="1"/>
</dbReference>
<sequence length="198" mass="21493">MIAIVDYGMGNIASVSNALTSLGYENCITDQASVLEEATHIILPGVGSFQAAVEEIDTRGLRPILSRLSKDKPFLGICLGMQLLFEKGNEGGNSSGLSLIPGSVEKIETDLILPHIGWNTLEIMGEQNVFKGFQSKHVYFVHSYRANTPKEYIVASTEYGSDIPAVVQNGKVVGMQFHPEKSGDTGLGLIQTFIQQFK</sequence>
<evidence type="ECO:0000256" key="6">
    <source>
        <dbReference type="ARBA" id="ARBA00023102"/>
    </source>
</evidence>
<feature type="active site" evidence="10">
    <location>
        <position position="178"/>
    </location>
</feature>
<comment type="subcellular location">
    <subcellularLocation>
        <location evidence="10">Cytoplasm</location>
    </subcellularLocation>
</comment>
<keyword evidence="7 10" id="KW-0456">Lyase</keyword>
<comment type="catalytic activity">
    <reaction evidence="9 10">
        <text>L-glutamine + H2O = L-glutamate + NH4(+)</text>
        <dbReference type="Rhea" id="RHEA:15889"/>
        <dbReference type="ChEBI" id="CHEBI:15377"/>
        <dbReference type="ChEBI" id="CHEBI:28938"/>
        <dbReference type="ChEBI" id="CHEBI:29985"/>
        <dbReference type="ChEBI" id="CHEBI:58359"/>
        <dbReference type="EC" id="3.5.1.2"/>
    </reaction>
</comment>
<dbReference type="Gene3D" id="3.40.50.880">
    <property type="match status" value="1"/>
</dbReference>
<name>A0ABU6MAT1_9BACI</name>
<dbReference type="HAMAP" id="MF_00278">
    <property type="entry name" value="HisH"/>
    <property type="match status" value="1"/>
</dbReference>
<evidence type="ECO:0000256" key="7">
    <source>
        <dbReference type="ARBA" id="ARBA00023239"/>
    </source>
</evidence>
<evidence type="ECO:0000259" key="11">
    <source>
        <dbReference type="Pfam" id="PF00117"/>
    </source>
</evidence>
<comment type="caution">
    <text evidence="12">The sequence shown here is derived from an EMBL/GenBank/DDBJ whole genome shotgun (WGS) entry which is preliminary data.</text>
</comment>
<comment type="function">
    <text evidence="10">IGPS catalyzes the conversion of PRFAR and glutamine to IGP, AICAR and glutamate. The HisH subunit catalyzes the hydrolysis of glutamine to glutamate and ammonia as part of the synthesis of IGP and AICAR. The resulting ammonia molecule is channeled to the active site of HisF.</text>
</comment>
<dbReference type="GO" id="GO:0016829">
    <property type="term" value="F:lyase activity"/>
    <property type="evidence" value="ECO:0007669"/>
    <property type="project" value="UniProtKB-KW"/>
</dbReference>
<dbReference type="PIRSF" id="PIRSF000495">
    <property type="entry name" value="Amidotransf_hisH"/>
    <property type="match status" value="1"/>
</dbReference>
<evidence type="ECO:0000256" key="3">
    <source>
        <dbReference type="ARBA" id="ARBA00022605"/>
    </source>
</evidence>
<protein>
    <recommendedName>
        <fullName evidence="10">Imidazole glycerol phosphate synthase subunit HisH</fullName>
        <ecNumber evidence="10">4.3.2.10</ecNumber>
    </recommendedName>
    <alternativeName>
        <fullName evidence="10">IGP synthase glutaminase subunit</fullName>
        <ecNumber evidence="10">3.5.1.2</ecNumber>
    </alternativeName>
    <alternativeName>
        <fullName evidence="10">IGP synthase subunit HisH</fullName>
    </alternativeName>
    <alternativeName>
        <fullName evidence="10">ImGP synthase subunit HisH</fullName>
        <shortName evidence="10">IGPS subunit HisH</shortName>
    </alternativeName>
</protein>
<dbReference type="RefSeq" id="WP_066263333.1">
    <property type="nucleotide sequence ID" value="NZ_JARMAB010000002.1"/>
</dbReference>
<accession>A0ABU6MAT1</accession>
<dbReference type="Pfam" id="PF00117">
    <property type="entry name" value="GATase"/>
    <property type="match status" value="1"/>
</dbReference>
<comment type="subunit">
    <text evidence="2 10">Heterodimer of HisH and HisF.</text>
</comment>
<dbReference type="EC" id="3.5.1.2" evidence="10"/>
<dbReference type="NCBIfam" id="TIGR01855">
    <property type="entry name" value="IMP_synth_hisH"/>
    <property type="match status" value="1"/>
</dbReference>
<dbReference type="CDD" id="cd01748">
    <property type="entry name" value="GATase1_IGP_Synthase"/>
    <property type="match status" value="1"/>
</dbReference>
<evidence type="ECO:0000256" key="4">
    <source>
        <dbReference type="ARBA" id="ARBA00022801"/>
    </source>
</evidence>
<evidence type="ECO:0000256" key="5">
    <source>
        <dbReference type="ARBA" id="ARBA00022962"/>
    </source>
</evidence>